<dbReference type="Gene3D" id="1.20.120.790">
    <property type="entry name" value="Heat shock protein 90, C-terminal domain"/>
    <property type="match status" value="1"/>
</dbReference>
<dbReference type="GO" id="GO:0016887">
    <property type="term" value="F:ATP hydrolysis activity"/>
    <property type="evidence" value="ECO:0007669"/>
    <property type="project" value="InterPro"/>
</dbReference>
<proteinExistence type="inferred from homology"/>
<dbReference type="InterPro" id="IPR037196">
    <property type="entry name" value="HSP90_C"/>
</dbReference>
<dbReference type="Gene3D" id="3.30.230.80">
    <property type="match status" value="1"/>
</dbReference>
<evidence type="ECO:0000256" key="2">
    <source>
        <dbReference type="ARBA" id="ARBA00022741"/>
    </source>
</evidence>
<feature type="binding site" evidence="5">
    <location>
        <begin position="168"/>
        <end position="173"/>
    </location>
    <ligand>
        <name>ATP</name>
        <dbReference type="ChEBI" id="CHEBI:30616"/>
    </ligand>
</feature>
<dbReference type="CDD" id="cd16927">
    <property type="entry name" value="HATPase_Hsp90-like"/>
    <property type="match status" value="1"/>
</dbReference>
<feature type="compositionally biased region" description="Pro residues" evidence="6">
    <location>
        <begin position="695"/>
        <end position="704"/>
    </location>
</feature>
<feature type="binding site" evidence="5">
    <location>
        <position position="134"/>
    </location>
    <ligand>
        <name>ATP</name>
        <dbReference type="ChEBI" id="CHEBI:30616"/>
    </ligand>
</feature>
<dbReference type="InterPro" id="IPR020568">
    <property type="entry name" value="Ribosomal_Su5_D2-typ_SF"/>
</dbReference>
<accession>A0A812KPS5</accession>
<feature type="binding site" evidence="5">
    <location>
        <position position="129"/>
    </location>
    <ligand>
        <name>ATP</name>
        <dbReference type="ChEBI" id="CHEBI:30616"/>
    </ligand>
</feature>
<evidence type="ECO:0000256" key="6">
    <source>
        <dbReference type="SAM" id="MobiDB-lite"/>
    </source>
</evidence>
<keyword evidence="8" id="KW-1185">Reference proteome</keyword>
<evidence type="ECO:0000313" key="7">
    <source>
        <dbReference type="EMBL" id="CAE7231498.1"/>
    </source>
</evidence>
<dbReference type="NCBIfam" id="NF003555">
    <property type="entry name" value="PRK05218.1"/>
    <property type="match status" value="1"/>
</dbReference>
<dbReference type="SUPFAM" id="SSF54211">
    <property type="entry name" value="Ribosomal protein S5 domain 2-like"/>
    <property type="match status" value="1"/>
</dbReference>
<feature type="region of interest" description="Disordered" evidence="6">
    <location>
        <begin position="688"/>
        <end position="739"/>
    </location>
</feature>
<dbReference type="Gene3D" id="3.40.50.11260">
    <property type="match status" value="1"/>
</dbReference>
<feature type="binding site" evidence="5">
    <location>
        <position position="81"/>
    </location>
    <ligand>
        <name>ATP</name>
        <dbReference type="ChEBI" id="CHEBI:30616"/>
    </ligand>
</feature>
<dbReference type="AlphaFoldDB" id="A0A812KPS5"/>
<dbReference type="SUPFAM" id="SSF55874">
    <property type="entry name" value="ATPase domain of HSP90 chaperone/DNA topoisomerase II/histidine kinase"/>
    <property type="match status" value="1"/>
</dbReference>
<dbReference type="GO" id="GO:0051082">
    <property type="term" value="F:unfolded protein binding"/>
    <property type="evidence" value="ECO:0007669"/>
    <property type="project" value="InterPro"/>
</dbReference>
<dbReference type="EMBL" id="CAJNIZ010004324">
    <property type="protein sequence ID" value="CAE7231498.1"/>
    <property type="molecule type" value="Genomic_DNA"/>
</dbReference>
<sequence length="739" mass="83913">MRHALRARRCIASRELPQLWERARCRSSLAGSLQSVPASLRVPRWSRPFSTETHEFKAETKKLLDIVAKSLYTDKEVFIRELISNASDACEKLRFLQGTQQIKDVNDADAPLQVTLSVSESDRKFVIEDSGIGMTHDELIEHLGTIAKSGSLDFLQRGESDASKIIGQFGVGFYSTFVVADKVEVYTKTADKEKGEQGYLWTSDGSGSFTVSEVDDVPRGTRIELTLKDDATEFAKLATVKKSAQKFSSFIDFPINIKEDGDPKPINKQEALWMKSSATEEQHLEFFRFLSGNSYGKPYYTLMYQTDAPLSIKSCFYVPDPDNAPSRVFTKDPEIGISLHSRRVMVKKHADGVIPKWLHWMKGIVDCEDMPMNISRENMQDTRLMEKLSMAVVRRILRFLQQEAKKDAEKYNKFFKGYAYFLKAGIIEDKEGNFSRHKDDLLKLLRFECSNKPKGELVSLEEYMSMAKEGQQNIYYFCCPDRQTALSSPYMEQFVQRQRNVLLMYEDIDEFVVNAIEGFKDSKFVSVDSADKNFELDLDKPEEDDKEDRRELTQQEKDDLQKFIRDVLKEKVQEVKFSDRLVSSPALVTSIITPHMRKMMKSLMAGKENDGLGNIPMTLELSPKHHIVTTLATILASNEPVARIAVEQLYDNACIAAGTLDDPRVLMSRLNKVLEMFIYQGAGFDYAKGEYRQQPPTPPPQSPEPEPEAVKPQAGEARPESNKDASSSASKFEEIKPGS</sequence>
<feature type="binding site" evidence="5">
    <location>
        <position position="376"/>
    </location>
    <ligand>
        <name>ATP</name>
        <dbReference type="ChEBI" id="CHEBI:30616"/>
    </ligand>
</feature>
<keyword evidence="4" id="KW-0143">Chaperone</keyword>
<dbReference type="PIRSF" id="PIRSF002583">
    <property type="entry name" value="Hsp90"/>
    <property type="match status" value="1"/>
</dbReference>
<dbReference type="Pfam" id="PF00183">
    <property type="entry name" value="HSP90"/>
    <property type="match status" value="1"/>
</dbReference>
<dbReference type="Pfam" id="PF13589">
    <property type="entry name" value="HATPase_c_3"/>
    <property type="match status" value="1"/>
</dbReference>
<dbReference type="PRINTS" id="PR00775">
    <property type="entry name" value="HEATSHOCK90"/>
</dbReference>
<evidence type="ECO:0000256" key="5">
    <source>
        <dbReference type="PIRSR" id="PIRSR002583-1"/>
    </source>
</evidence>
<dbReference type="GO" id="GO:0005524">
    <property type="term" value="F:ATP binding"/>
    <property type="evidence" value="ECO:0007669"/>
    <property type="project" value="UniProtKB-KW"/>
</dbReference>
<protein>
    <submittedName>
        <fullName evidence="7">TRAP1 protein</fullName>
    </submittedName>
</protein>
<dbReference type="InterPro" id="IPR001404">
    <property type="entry name" value="Hsp90_fam"/>
</dbReference>
<dbReference type="Proteomes" id="UP000649617">
    <property type="component" value="Unassembled WGS sequence"/>
</dbReference>
<dbReference type="InterPro" id="IPR020575">
    <property type="entry name" value="Hsp90_N"/>
</dbReference>
<name>A0A812KPS5_SYMPI</name>
<evidence type="ECO:0000256" key="3">
    <source>
        <dbReference type="ARBA" id="ARBA00022840"/>
    </source>
</evidence>
<dbReference type="PANTHER" id="PTHR11528">
    <property type="entry name" value="HEAT SHOCK PROTEIN 90 FAMILY MEMBER"/>
    <property type="match status" value="1"/>
</dbReference>
<dbReference type="OrthoDB" id="28737at2759"/>
<evidence type="ECO:0000313" key="8">
    <source>
        <dbReference type="Proteomes" id="UP000649617"/>
    </source>
</evidence>
<dbReference type="HAMAP" id="MF_00505">
    <property type="entry name" value="HSP90"/>
    <property type="match status" value="1"/>
</dbReference>
<reference evidence="7" key="1">
    <citation type="submission" date="2021-02" db="EMBL/GenBank/DDBJ databases">
        <authorList>
            <person name="Dougan E. K."/>
            <person name="Rhodes N."/>
            <person name="Thang M."/>
            <person name="Chan C."/>
        </authorList>
    </citation>
    <scope>NUCLEOTIDE SEQUENCE</scope>
</reference>
<dbReference type="Gene3D" id="3.30.565.10">
    <property type="entry name" value="Histidine kinase-like ATPase, C-terminal domain"/>
    <property type="match status" value="1"/>
</dbReference>
<keyword evidence="3 5" id="KW-0067">ATP-binding</keyword>
<dbReference type="GO" id="GO:0140662">
    <property type="term" value="F:ATP-dependent protein folding chaperone"/>
    <property type="evidence" value="ECO:0007669"/>
    <property type="project" value="InterPro"/>
</dbReference>
<feature type="binding site" evidence="5">
    <location>
        <position position="148"/>
    </location>
    <ligand>
        <name>ATP</name>
        <dbReference type="ChEBI" id="CHEBI:30616"/>
    </ligand>
</feature>
<feature type="binding site" evidence="5">
    <location>
        <position position="221"/>
    </location>
    <ligand>
        <name>ATP</name>
        <dbReference type="ChEBI" id="CHEBI:30616"/>
    </ligand>
</feature>
<evidence type="ECO:0000256" key="1">
    <source>
        <dbReference type="ARBA" id="ARBA00008239"/>
    </source>
</evidence>
<keyword evidence="2 5" id="KW-0547">Nucleotide-binding</keyword>
<dbReference type="SUPFAM" id="SSF110942">
    <property type="entry name" value="HSP90 C-terminal domain"/>
    <property type="match status" value="1"/>
</dbReference>
<comment type="caution">
    <text evidence="7">The sequence shown here is derived from an EMBL/GenBank/DDBJ whole genome shotgun (WGS) entry which is preliminary data.</text>
</comment>
<evidence type="ECO:0000256" key="4">
    <source>
        <dbReference type="ARBA" id="ARBA00023186"/>
    </source>
</evidence>
<feature type="region of interest" description="Disordered" evidence="6">
    <location>
        <begin position="536"/>
        <end position="555"/>
    </location>
</feature>
<comment type="similarity">
    <text evidence="1">Belongs to the heat shock protein 90 family.</text>
</comment>
<feature type="binding site" evidence="5">
    <location>
        <position position="85"/>
    </location>
    <ligand>
        <name>ATP</name>
        <dbReference type="ChEBI" id="CHEBI:30616"/>
    </ligand>
</feature>
<feature type="binding site" evidence="5">
    <location>
        <begin position="149"/>
        <end position="150"/>
    </location>
    <ligand>
        <name>ATP</name>
        <dbReference type="ChEBI" id="CHEBI:30616"/>
    </ligand>
</feature>
<organism evidence="7 8">
    <name type="scientific">Symbiodinium pilosum</name>
    <name type="common">Dinoflagellate</name>
    <dbReference type="NCBI Taxonomy" id="2952"/>
    <lineage>
        <taxon>Eukaryota</taxon>
        <taxon>Sar</taxon>
        <taxon>Alveolata</taxon>
        <taxon>Dinophyceae</taxon>
        <taxon>Suessiales</taxon>
        <taxon>Symbiodiniaceae</taxon>
        <taxon>Symbiodinium</taxon>
    </lineage>
</organism>
<dbReference type="InterPro" id="IPR036890">
    <property type="entry name" value="HATPase_C_sf"/>
</dbReference>
<gene>
    <name evidence="7" type="primary">TRAP1</name>
    <name evidence="7" type="ORF">SPIL2461_LOCUS3549</name>
</gene>
<dbReference type="FunFam" id="3.30.230.80:FF:000004">
    <property type="entry name" value="Heat shock protein 75 kDa"/>
    <property type="match status" value="1"/>
</dbReference>